<protein>
    <submittedName>
        <fullName evidence="1">Uncharacterized protein</fullName>
    </submittedName>
</protein>
<reference evidence="1" key="1">
    <citation type="journal article" date="2023" name="Insect Mol. Biol.">
        <title>Genome sequencing provides insights into the evolution of gene families encoding plant cell wall-degrading enzymes in longhorned beetles.</title>
        <authorList>
            <person name="Shin N.R."/>
            <person name="Okamura Y."/>
            <person name="Kirsch R."/>
            <person name="Pauchet Y."/>
        </authorList>
    </citation>
    <scope>NUCLEOTIDE SEQUENCE</scope>
    <source>
        <strain evidence="1">MMC_N1</strain>
    </source>
</reference>
<gene>
    <name evidence="1" type="ORF">NQ317_014396</name>
</gene>
<dbReference type="EMBL" id="JAPWTJ010000009">
    <property type="protein sequence ID" value="KAJ8985743.1"/>
    <property type="molecule type" value="Genomic_DNA"/>
</dbReference>
<accession>A0ABQ9K5A6</accession>
<sequence>MVSNCLEKVFTPAQIQLLMGKKVFWSDDDLARAFTLRHMGGKELYLYLRNTVNLPLPSLSCIQNAVLRSIWMYKQQPDIRFRYQLLPFPKNEYLQQWRRGLWLEHSHLLTSFDELSYIEEITIEDGMAVYKKTLKEDAVPNLYLPPAITIKEQPPDVQDFKNLVVYSLNCTDNASTSTTSSTVHI</sequence>
<name>A0ABQ9K5A6_9CUCU</name>
<dbReference type="Proteomes" id="UP001162164">
    <property type="component" value="Unassembled WGS sequence"/>
</dbReference>
<organism evidence="1 2">
    <name type="scientific">Molorchus minor</name>
    <dbReference type="NCBI Taxonomy" id="1323400"/>
    <lineage>
        <taxon>Eukaryota</taxon>
        <taxon>Metazoa</taxon>
        <taxon>Ecdysozoa</taxon>
        <taxon>Arthropoda</taxon>
        <taxon>Hexapoda</taxon>
        <taxon>Insecta</taxon>
        <taxon>Pterygota</taxon>
        <taxon>Neoptera</taxon>
        <taxon>Endopterygota</taxon>
        <taxon>Coleoptera</taxon>
        <taxon>Polyphaga</taxon>
        <taxon>Cucujiformia</taxon>
        <taxon>Chrysomeloidea</taxon>
        <taxon>Cerambycidae</taxon>
        <taxon>Lamiinae</taxon>
        <taxon>Monochamini</taxon>
        <taxon>Molorchus</taxon>
    </lineage>
</organism>
<comment type="caution">
    <text evidence="1">The sequence shown here is derived from an EMBL/GenBank/DDBJ whole genome shotgun (WGS) entry which is preliminary data.</text>
</comment>
<evidence type="ECO:0000313" key="2">
    <source>
        <dbReference type="Proteomes" id="UP001162164"/>
    </source>
</evidence>
<evidence type="ECO:0000313" key="1">
    <source>
        <dbReference type="EMBL" id="KAJ8985743.1"/>
    </source>
</evidence>
<proteinExistence type="predicted"/>
<keyword evidence="2" id="KW-1185">Reference proteome</keyword>